<evidence type="ECO:0000256" key="6">
    <source>
        <dbReference type="ARBA" id="ARBA00023136"/>
    </source>
</evidence>
<dbReference type="InterPro" id="IPR032808">
    <property type="entry name" value="DoxX"/>
</dbReference>
<keyword evidence="8" id="KW-1185">Reference proteome</keyword>
<accession>A0A402AWD2</accession>
<dbReference type="OrthoDB" id="346004at2"/>
<evidence type="ECO:0000256" key="2">
    <source>
        <dbReference type="ARBA" id="ARBA00006679"/>
    </source>
</evidence>
<gene>
    <name evidence="7" type="ORF">KDK_71850</name>
</gene>
<dbReference type="RefSeq" id="WP_126556833.1">
    <property type="nucleotide sequence ID" value="NZ_BIFS01000002.1"/>
</dbReference>
<reference evidence="8" key="1">
    <citation type="submission" date="2018-12" db="EMBL/GenBank/DDBJ databases">
        <title>Tengunoibacter tsumagoiensis gen. nov., sp. nov., Dictyobacter kobayashii sp. nov., D. alpinus sp. nov., and D. joshuensis sp. nov. and description of Dictyobacteraceae fam. nov. within the order Ktedonobacterales isolated from Tengu-no-mugimeshi.</title>
        <authorList>
            <person name="Wang C.M."/>
            <person name="Zheng Y."/>
            <person name="Sakai Y."/>
            <person name="Toyoda A."/>
            <person name="Minakuchi Y."/>
            <person name="Abe K."/>
            <person name="Yokota A."/>
            <person name="Yabe S."/>
        </authorList>
    </citation>
    <scope>NUCLEOTIDE SEQUENCE [LARGE SCALE GENOMIC DNA]</scope>
    <source>
        <strain evidence="8">Uno11</strain>
    </source>
</reference>
<evidence type="ECO:0000313" key="8">
    <source>
        <dbReference type="Proteomes" id="UP000287188"/>
    </source>
</evidence>
<dbReference type="PANTHER" id="PTHR33452">
    <property type="entry name" value="OXIDOREDUCTASE CATD-RELATED"/>
    <property type="match status" value="1"/>
</dbReference>
<sequence length="196" mass="20334">MGFLEKPVERKVHDIKSDFLDSFDEVEEHSYDLAALILRLFVGGLFVGHGAQKLFGSFGGYGLEGTAGWLESLGLKPGKLWAFSAGIGELGGGALTMLGLANPLGPIAIISSMCMAIAKGHWGKPIWATAGGAELPATDLVIALALAIAGPGNWSMDNELDIEVPEELTALAIVAAVGMVIYGINSKPDSAQVVAA</sequence>
<comment type="similarity">
    <text evidence="2">Belongs to the DoxX family.</text>
</comment>
<proteinExistence type="inferred from homology"/>
<keyword evidence="5" id="KW-1133">Transmembrane helix</keyword>
<dbReference type="Pfam" id="PF07681">
    <property type="entry name" value="DoxX"/>
    <property type="match status" value="1"/>
</dbReference>
<evidence type="ECO:0000256" key="4">
    <source>
        <dbReference type="ARBA" id="ARBA00022692"/>
    </source>
</evidence>
<comment type="subcellular location">
    <subcellularLocation>
        <location evidence="1">Cell membrane</location>
        <topology evidence="1">Multi-pass membrane protein</topology>
    </subcellularLocation>
</comment>
<dbReference type="GO" id="GO:0005886">
    <property type="term" value="C:plasma membrane"/>
    <property type="evidence" value="ECO:0007669"/>
    <property type="project" value="UniProtKB-SubCell"/>
</dbReference>
<evidence type="ECO:0008006" key="9">
    <source>
        <dbReference type="Google" id="ProtNLM"/>
    </source>
</evidence>
<evidence type="ECO:0000256" key="3">
    <source>
        <dbReference type="ARBA" id="ARBA00022475"/>
    </source>
</evidence>
<protein>
    <recommendedName>
        <fullName evidence="9">DoxX family protein</fullName>
    </recommendedName>
</protein>
<comment type="caution">
    <text evidence="7">The sequence shown here is derived from an EMBL/GenBank/DDBJ whole genome shotgun (WGS) entry which is preliminary data.</text>
</comment>
<dbReference type="AlphaFoldDB" id="A0A402AWD2"/>
<evidence type="ECO:0000313" key="7">
    <source>
        <dbReference type="EMBL" id="GCE23385.1"/>
    </source>
</evidence>
<dbReference type="InterPro" id="IPR051907">
    <property type="entry name" value="DoxX-like_oxidoreductase"/>
</dbReference>
<dbReference type="EMBL" id="BIFS01000002">
    <property type="protein sequence ID" value="GCE23385.1"/>
    <property type="molecule type" value="Genomic_DNA"/>
</dbReference>
<evidence type="ECO:0000256" key="1">
    <source>
        <dbReference type="ARBA" id="ARBA00004651"/>
    </source>
</evidence>
<keyword evidence="6" id="KW-0472">Membrane</keyword>
<dbReference type="Proteomes" id="UP000287188">
    <property type="component" value="Unassembled WGS sequence"/>
</dbReference>
<keyword evidence="4" id="KW-0812">Transmembrane</keyword>
<name>A0A402AWD2_9CHLR</name>
<keyword evidence="3" id="KW-1003">Cell membrane</keyword>
<evidence type="ECO:0000256" key="5">
    <source>
        <dbReference type="ARBA" id="ARBA00022989"/>
    </source>
</evidence>
<dbReference type="PANTHER" id="PTHR33452:SF1">
    <property type="entry name" value="INNER MEMBRANE PROTEIN YPHA-RELATED"/>
    <property type="match status" value="1"/>
</dbReference>
<organism evidence="7 8">
    <name type="scientific">Dictyobacter kobayashii</name>
    <dbReference type="NCBI Taxonomy" id="2014872"/>
    <lineage>
        <taxon>Bacteria</taxon>
        <taxon>Bacillati</taxon>
        <taxon>Chloroflexota</taxon>
        <taxon>Ktedonobacteria</taxon>
        <taxon>Ktedonobacterales</taxon>
        <taxon>Dictyobacteraceae</taxon>
        <taxon>Dictyobacter</taxon>
    </lineage>
</organism>